<evidence type="ECO:0000256" key="1">
    <source>
        <dbReference type="SAM" id="MobiDB-lite"/>
    </source>
</evidence>
<evidence type="ECO:0008006" key="4">
    <source>
        <dbReference type="Google" id="ProtNLM"/>
    </source>
</evidence>
<dbReference type="InterPro" id="IPR018691">
    <property type="entry name" value="DUF2188"/>
</dbReference>
<sequence length="84" mass="8947">MGIKPIIETYCENGIWKSRRQDSQQIFASGGTRDQAIALGRAAARNTGAEHIVMDAEGRISERRSLPSRRAHGAAGAEPALSAG</sequence>
<evidence type="ECO:0000313" key="3">
    <source>
        <dbReference type="Proteomes" id="UP000181917"/>
    </source>
</evidence>
<proteinExistence type="predicted"/>
<protein>
    <recommendedName>
        <fullName evidence="4">DUF2188 domain-containing protein</fullName>
    </recommendedName>
</protein>
<reference evidence="2 3" key="1">
    <citation type="submission" date="2016-10" db="EMBL/GenBank/DDBJ databases">
        <authorList>
            <person name="de Groot N.N."/>
        </authorList>
    </citation>
    <scope>NUCLEOTIDE SEQUENCE [LARGE SCALE GENOMIC DNA]</scope>
    <source>
        <strain evidence="2 3">DSM 20117</strain>
    </source>
</reference>
<dbReference type="Proteomes" id="UP000181917">
    <property type="component" value="Unassembled WGS sequence"/>
</dbReference>
<dbReference type="AlphaFoldDB" id="A0A1H1DIN2"/>
<feature type="region of interest" description="Disordered" evidence="1">
    <location>
        <begin position="60"/>
        <end position="84"/>
    </location>
</feature>
<gene>
    <name evidence="2" type="ORF">SAMN04489742_2454</name>
</gene>
<name>A0A1H1DIN2_9MICC</name>
<keyword evidence="3" id="KW-1185">Reference proteome</keyword>
<dbReference type="RefSeq" id="WP_236777448.1">
    <property type="nucleotide sequence ID" value="NZ_CP018863.1"/>
</dbReference>
<dbReference type="STRING" id="37928.SAMN04489742_2454"/>
<organism evidence="2 3">
    <name type="scientific">Crystallibacter crystallopoietes</name>
    <dbReference type="NCBI Taxonomy" id="37928"/>
    <lineage>
        <taxon>Bacteria</taxon>
        <taxon>Bacillati</taxon>
        <taxon>Actinomycetota</taxon>
        <taxon>Actinomycetes</taxon>
        <taxon>Micrococcales</taxon>
        <taxon>Micrococcaceae</taxon>
        <taxon>Crystallibacter</taxon>
    </lineage>
</organism>
<accession>A0A1H1DIN2</accession>
<evidence type="ECO:0000313" key="2">
    <source>
        <dbReference type="EMBL" id="SDQ76048.1"/>
    </source>
</evidence>
<dbReference type="EMBL" id="FNKH01000002">
    <property type="protein sequence ID" value="SDQ76048.1"/>
    <property type="molecule type" value="Genomic_DNA"/>
</dbReference>
<dbReference type="Pfam" id="PF09954">
    <property type="entry name" value="DUF2188"/>
    <property type="match status" value="1"/>
</dbReference>